<gene>
    <name evidence="3" type="primary">NCAS0I01960</name>
    <name evidence="3" type="ordered locus">NCAS_0I01960</name>
</gene>
<dbReference type="OMA" id="QMNTHIS"/>
<evidence type="ECO:0000256" key="2">
    <source>
        <dbReference type="SAM" id="Phobius"/>
    </source>
</evidence>
<dbReference type="Proteomes" id="UP000001640">
    <property type="component" value="Chromosome 9"/>
</dbReference>
<dbReference type="OrthoDB" id="4088875at2759"/>
<reference evidence="3 4" key="1">
    <citation type="journal article" date="2011" name="Proc. Natl. Acad. Sci. U.S.A.">
        <title>Evolutionary erosion of yeast sex chromosomes by mating-type switching accidents.</title>
        <authorList>
            <person name="Gordon J.L."/>
            <person name="Armisen D."/>
            <person name="Proux-Wera E."/>
            <person name="Oheigeartaigh S.S."/>
            <person name="Byrne K.P."/>
            <person name="Wolfe K.H."/>
        </authorList>
    </citation>
    <scope>NUCLEOTIDE SEQUENCE [LARGE SCALE GENOMIC DNA]</scope>
    <source>
        <strain evidence="4">ATCC 76901 / BCRC 22586 / CBS 4309 / NBRC 1992 / NRRL Y-12630</strain>
    </source>
</reference>
<keyword evidence="4" id="KW-1185">Reference proteome</keyword>
<dbReference type="AlphaFoldDB" id="G0VK30"/>
<evidence type="ECO:0000313" key="4">
    <source>
        <dbReference type="Proteomes" id="UP000001640"/>
    </source>
</evidence>
<dbReference type="GO" id="GO:0031982">
    <property type="term" value="C:vesicle"/>
    <property type="evidence" value="ECO:0007669"/>
    <property type="project" value="EnsemblFungi"/>
</dbReference>
<protein>
    <submittedName>
        <fullName evidence="3">Uncharacterized protein</fullName>
    </submittedName>
</protein>
<feature type="compositionally biased region" description="Polar residues" evidence="1">
    <location>
        <begin position="185"/>
        <end position="194"/>
    </location>
</feature>
<organism evidence="3 4">
    <name type="scientific">Naumovozyma castellii</name>
    <name type="common">Yeast</name>
    <name type="synonym">Saccharomyces castellii</name>
    <dbReference type="NCBI Taxonomy" id="27288"/>
    <lineage>
        <taxon>Eukaryota</taxon>
        <taxon>Fungi</taxon>
        <taxon>Dikarya</taxon>
        <taxon>Ascomycota</taxon>
        <taxon>Saccharomycotina</taxon>
        <taxon>Saccharomycetes</taxon>
        <taxon>Saccharomycetales</taxon>
        <taxon>Saccharomycetaceae</taxon>
        <taxon>Naumovozyma</taxon>
    </lineage>
</organism>
<dbReference type="InParanoid" id="G0VK30"/>
<keyword evidence="2" id="KW-1133">Transmembrane helix</keyword>
<dbReference type="FunCoup" id="G0VK30">
    <property type="interactions" value="26"/>
</dbReference>
<keyword evidence="2" id="KW-0472">Membrane</keyword>
<dbReference type="EMBL" id="HE576760">
    <property type="protein sequence ID" value="CCC71864.1"/>
    <property type="molecule type" value="Genomic_DNA"/>
</dbReference>
<feature type="transmembrane region" description="Helical" evidence="2">
    <location>
        <begin position="44"/>
        <end position="63"/>
    </location>
</feature>
<dbReference type="GO" id="GO:0030674">
    <property type="term" value="F:protein-macromolecule adaptor activity"/>
    <property type="evidence" value="ECO:0007669"/>
    <property type="project" value="EnsemblFungi"/>
</dbReference>
<name>G0VK30_NAUCA</name>
<evidence type="ECO:0000256" key="1">
    <source>
        <dbReference type="SAM" id="MobiDB-lite"/>
    </source>
</evidence>
<evidence type="ECO:0000313" key="3">
    <source>
        <dbReference type="EMBL" id="CCC71864.1"/>
    </source>
</evidence>
<feature type="region of interest" description="Disordered" evidence="1">
    <location>
        <begin position="134"/>
        <end position="242"/>
    </location>
</feature>
<dbReference type="RefSeq" id="XP_003678206.1">
    <property type="nucleotide sequence ID" value="XM_003678158.1"/>
</dbReference>
<reference key="2">
    <citation type="submission" date="2011-08" db="EMBL/GenBank/DDBJ databases">
        <title>Genome sequence of Naumovozyma castellii.</title>
        <authorList>
            <person name="Gordon J.L."/>
            <person name="Armisen D."/>
            <person name="Proux-Wera E."/>
            <person name="OhEigeartaigh S.S."/>
            <person name="Byrne K.P."/>
            <person name="Wolfe K.H."/>
        </authorList>
    </citation>
    <scope>NUCLEOTIDE SEQUENCE</scope>
    <source>
        <strain>Type strain:CBS 4309</strain>
    </source>
</reference>
<dbReference type="PANTHER" id="PTHR28187">
    <property type="entry name" value="PROTEIN RCR1-RELATED"/>
    <property type="match status" value="1"/>
</dbReference>
<dbReference type="Pfam" id="PF12273">
    <property type="entry name" value="RCR"/>
    <property type="match status" value="1"/>
</dbReference>
<feature type="compositionally biased region" description="Polar residues" evidence="1">
    <location>
        <begin position="147"/>
        <end position="156"/>
    </location>
</feature>
<proteinExistence type="predicted"/>
<dbReference type="PANTHER" id="PTHR28187:SF1">
    <property type="entry name" value="PROTEIN RCR1-RELATED"/>
    <property type="match status" value="1"/>
</dbReference>
<dbReference type="KEGG" id="ncs:NCAS_0I01960"/>
<sequence>MSPLPQYYKKALAGLYIRDDIVDSNNSDNGFIDSNDDPNSSTWIWGRWILFVIFIAAILILIFSTARVNRRRRAIGQAPIRGTAWMTPPTYRQSERAYNGNGQHAEDYVPEYTETANEQDLGYYDERGEFHFNSKSEYIPPPKLETADNTNSSPSPIQRPENAFTRAPTDIEMDFTRPDHPPPNASGSNDQASSIDFRRPNHPPPTATGSSSCDESSRSDHTGDSSVEEQDVLALPKKAFHR</sequence>
<dbReference type="GO" id="GO:0072665">
    <property type="term" value="P:protein localization to vacuole"/>
    <property type="evidence" value="ECO:0007669"/>
    <property type="project" value="EnsemblFungi"/>
</dbReference>
<dbReference type="GeneID" id="96905551"/>
<dbReference type="GO" id="GO:0000324">
    <property type="term" value="C:fungal-type vacuole"/>
    <property type="evidence" value="ECO:0007669"/>
    <property type="project" value="EnsemblFungi"/>
</dbReference>
<dbReference type="InterPro" id="IPR020999">
    <property type="entry name" value="Chitin_synth_reg_RCR"/>
</dbReference>
<dbReference type="HOGENOM" id="CLU_078289_2_0_1"/>
<dbReference type="GO" id="GO:0016192">
    <property type="term" value="P:vesicle-mediated transport"/>
    <property type="evidence" value="ECO:0007669"/>
    <property type="project" value="EnsemblFungi"/>
</dbReference>
<accession>G0VK30</accession>
<dbReference type="eggNOG" id="ENOG502S2K8">
    <property type="taxonomic scope" value="Eukaryota"/>
</dbReference>
<keyword evidence="2" id="KW-0812">Transmembrane</keyword>